<accession>A0A5S3WGG4</accession>
<evidence type="ECO:0000313" key="3">
    <source>
        <dbReference type="Proteomes" id="UP000310249"/>
    </source>
</evidence>
<proteinExistence type="predicted"/>
<dbReference type="SUPFAM" id="SSF54427">
    <property type="entry name" value="NTF2-like"/>
    <property type="match status" value="1"/>
</dbReference>
<dbReference type="AlphaFoldDB" id="A0A5S3WGG4"/>
<organism evidence="2 3">
    <name type="scientific">Pseudoalteromonas rubra</name>
    <dbReference type="NCBI Taxonomy" id="43658"/>
    <lineage>
        <taxon>Bacteria</taxon>
        <taxon>Pseudomonadati</taxon>
        <taxon>Pseudomonadota</taxon>
        <taxon>Gammaproteobacteria</taxon>
        <taxon>Alteromonadales</taxon>
        <taxon>Pseudoalteromonadaceae</taxon>
        <taxon>Pseudoalteromonas</taxon>
    </lineage>
</organism>
<gene>
    <name evidence="2" type="ORF">CWB99_20165</name>
</gene>
<protein>
    <recommendedName>
        <fullName evidence="1">SnoaL-like domain-containing protein</fullName>
    </recommendedName>
</protein>
<comment type="caution">
    <text evidence="2">The sequence shown here is derived from an EMBL/GenBank/DDBJ whole genome shotgun (WGS) entry which is preliminary data.</text>
</comment>
<dbReference type="Gene3D" id="3.10.450.50">
    <property type="match status" value="1"/>
</dbReference>
<evidence type="ECO:0000259" key="1">
    <source>
        <dbReference type="Pfam" id="PF12680"/>
    </source>
</evidence>
<feature type="domain" description="SnoaL-like" evidence="1">
    <location>
        <begin position="12"/>
        <end position="104"/>
    </location>
</feature>
<name>A0A5S3WGG4_9GAMM</name>
<dbReference type="InterPro" id="IPR037401">
    <property type="entry name" value="SnoaL-like"/>
</dbReference>
<dbReference type="Proteomes" id="UP000310249">
    <property type="component" value="Unassembled WGS sequence"/>
</dbReference>
<dbReference type="InterPro" id="IPR032710">
    <property type="entry name" value="NTF2-like_dom_sf"/>
</dbReference>
<sequence length="135" mass="15019">MAHTLTSEQLARGWIQAWIDWDMAWLNTYLAPDFLHISPFGRLAGREHYLNTVAPLAAKSVQKLTIVSVIAGPDESAIWFENHTPAGVIPSCDWLTIKNGTISQIHSFYDSAHVRDTLTSEEQSQLNTTSPPKSS</sequence>
<dbReference type="Pfam" id="PF12680">
    <property type="entry name" value="SnoaL_2"/>
    <property type="match status" value="1"/>
</dbReference>
<evidence type="ECO:0000313" key="2">
    <source>
        <dbReference type="EMBL" id="TMP25930.1"/>
    </source>
</evidence>
<reference evidence="2 3" key="1">
    <citation type="submission" date="2018-01" db="EMBL/GenBank/DDBJ databases">
        <authorList>
            <person name="Paulsen S."/>
            <person name="Gram L.K."/>
        </authorList>
    </citation>
    <scope>NUCLEOTIDE SEQUENCE [LARGE SCALE GENOMIC DNA]</scope>
    <source>
        <strain evidence="2 3">S2676</strain>
    </source>
</reference>
<dbReference type="OrthoDB" id="13610at2"/>
<reference evidence="3" key="2">
    <citation type="submission" date="2019-06" db="EMBL/GenBank/DDBJ databases">
        <title>Co-occurence of chitin degradation, pigmentation and bioactivity in marine Pseudoalteromonas.</title>
        <authorList>
            <person name="Sonnenschein E.C."/>
            <person name="Bech P.K."/>
        </authorList>
    </citation>
    <scope>NUCLEOTIDE SEQUENCE [LARGE SCALE GENOMIC DNA]</scope>
    <source>
        <strain evidence="3">S2676</strain>
    </source>
</reference>
<dbReference type="RefSeq" id="WP_138552666.1">
    <property type="nucleotide sequence ID" value="NZ_PNCH01000040.1"/>
</dbReference>
<dbReference type="EMBL" id="PNCI01000055">
    <property type="protein sequence ID" value="TMP25930.1"/>
    <property type="molecule type" value="Genomic_DNA"/>
</dbReference>